<dbReference type="InterPro" id="IPR013078">
    <property type="entry name" value="His_Pase_superF_clade-1"/>
</dbReference>
<dbReference type="Pfam" id="PF00300">
    <property type="entry name" value="His_Phos_1"/>
    <property type="match status" value="1"/>
</dbReference>
<organism evidence="1 2">
    <name type="scientific">Rhodococcus artemisiae</name>
    <dbReference type="NCBI Taxonomy" id="714159"/>
    <lineage>
        <taxon>Bacteria</taxon>
        <taxon>Bacillati</taxon>
        <taxon>Actinomycetota</taxon>
        <taxon>Actinomycetes</taxon>
        <taxon>Mycobacteriales</taxon>
        <taxon>Nocardiaceae</taxon>
        <taxon>Rhodococcus</taxon>
    </lineage>
</organism>
<dbReference type="Proteomes" id="UP001336020">
    <property type="component" value="Unassembled WGS sequence"/>
</dbReference>
<evidence type="ECO:0000313" key="2">
    <source>
        <dbReference type="Proteomes" id="UP001336020"/>
    </source>
</evidence>
<comment type="caution">
    <text evidence="1">The sequence shown here is derived from an EMBL/GenBank/DDBJ whole genome shotgun (WGS) entry which is preliminary data.</text>
</comment>
<keyword evidence="1" id="KW-0378">Hydrolase</keyword>
<evidence type="ECO:0000313" key="1">
    <source>
        <dbReference type="EMBL" id="MEE2061023.1"/>
    </source>
</evidence>
<sequence>MPRLFLISHASTPAQQYVRFPADDPISERGRRELERVAAPVIDRALTAPEVRAVDTAVALGWSATVEPALRDLDCARWSGVPMDSVAEVELAAWLTDPVSAPHGGESILDLIARVGAWLDTIDESPERIGVVTHPAVVKAATVCALGAPASAFWRADVRPLSVTRFSGRGGRWTLRLG</sequence>
<dbReference type="EC" id="3.1.3.-" evidence="1"/>
<keyword evidence="2" id="KW-1185">Reference proteome</keyword>
<dbReference type="SUPFAM" id="SSF53254">
    <property type="entry name" value="Phosphoglycerate mutase-like"/>
    <property type="match status" value="1"/>
</dbReference>
<name>A0ABU7LHI2_9NOCA</name>
<dbReference type="InterPro" id="IPR029033">
    <property type="entry name" value="His_PPase_superfam"/>
</dbReference>
<dbReference type="EMBL" id="JAUTXY010000015">
    <property type="protein sequence ID" value="MEE2061023.1"/>
    <property type="molecule type" value="Genomic_DNA"/>
</dbReference>
<dbReference type="CDD" id="cd07067">
    <property type="entry name" value="HP_PGM_like"/>
    <property type="match status" value="1"/>
</dbReference>
<gene>
    <name evidence="1" type="ORF">Q7514_26210</name>
</gene>
<dbReference type="Gene3D" id="3.40.50.1240">
    <property type="entry name" value="Phosphoglycerate mutase-like"/>
    <property type="match status" value="1"/>
</dbReference>
<protein>
    <submittedName>
        <fullName evidence="1">Histidine phosphatase family protein</fullName>
        <ecNumber evidence="1">3.1.3.-</ecNumber>
    </submittedName>
</protein>
<dbReference type="RefSeq" id="WP_330136190.1">
    <property type="nucleotide sequence ID" value="NZ_JAUTXY010000015.1"/>
</dbReference>
<proteinExistence type="predicted"/>
<accession>A0ABU7LHI2</accession>
<reference evidence="1 2" key="1">
    <citation type="submission" date="2023-07" db="EMBL/GenBank/DDBJ databases">
        <authorList>
            <person name="Girao M."/>
            <person name="Carvalho M.F."/>
        </authorList>
    </citation>
    <scope>NUCLEOTIDE SEQUENCE [LARGE SCALE GENOMIC DNA]</scope>
    <source>
        <strain evidence="1 2">YIM65754</strain>
    </source>
</reference>
<dbReference type="GO" id="GO:0016787">
    <property type="term" value="F:hydrolase activity"/>
    <property type="evidence" value="ECO:0007669"/>
    <property type="project" value="UniProtKB-KW"/>
</dbReference>
<dbReference type="SMART" id="SM00855">
    <property type="entry name" value="PGAM"/>
    <property type="match status" value="1"/>
</dbReference>